<dbReference type="PANTHER" id="PTHR31300:SF6">
    <property type="entry name" value="OS05G0252100 PROTEIN"/>
    <property type="match status" value="1"/>
</dbReference>
<dbReference type="Pfam" id="PF04788">
    <property type="entry name" value="DUF620"/>
    <property type="match status" value="1"/>
</dbReference>
<evidence type="ECO:0000313" key="1">
    <source>
        <dbReference type="EMBL" id="JAD47098.1"/>
    </source>
</evidence>
<dbReference type="InterPro" id="IPR006873">
    <property type="entry name" value="DUF620"/>
</dbReference>
<name>A0A0A9AB25_ARUDO</name>
<sequence length="160" mass="16637">MESSIGDYRPVDGINVAHAGRTVVSLSRFGGGAEDDADARGKRTCTCMEETWSIEEADFNIVGLSKECFLPPRDLVPGESKPVQKKDCAVDHSGKKDDAVVDAAKSAIGACGQEIEVKGKNGEGVVCPAAGRKVLVSAATGLGWFGPAKVVAVDTVDADE</sequence>
<organism evidence="1">
    <name type="scientific">Arundo donax</name>
    <name type="common">Giant reed</name>
    <name type="synonym">Donax arundinaceus</name>
    <dbReference type="NCBI Taxonomy" id="35708"/>
    <lineage>
        <taxon>Eukaryota</taxon>
        <taxon>Viridiplantae</taxon>
        <taxon>Streptophyta</taxon>
        <taxon>Embryophyta</taxon>
        <taxon>Tracheophyta</taxon>
        <taxon>Spermatophyta</taxon>
        <taxon>Magnoliopsida</taxon>
        <taxon>Liliopsida</taxon>
        <taxon>Poales</taxon>
        <taxon>Poaceae</taxon>
        <taxon>PACMAD clade</taxon>
        <taxon>Arundinoideae</taxon>
        <taxon>Arundineae</taxon>
        <taxon>Arundo</taxon>
    </lineage>
</organism>
<accession>A0A0A9AB25</accession>
<reference evidence="1" key="1">
    <citation type="submission" date="2014-09" db="EMBL/GenBank/DDBJ databases">
        <authorList>
            <person name="Magalhaes I.L.F."/>
            <person name="Oliveira U."/>
            <person name="Santos F.R."/>
            <person name="Vidigal T.H.D.A."/>
            <person name="Brescovit A.D."/>
            <person name="Santos A.J."/>
        </authorList>
    </citation>
    <scope>NUCLEOTIDE SEQUENCE</scope>
    <source>
        <tissue evidence="1">Shoot tissue taken approximately 20 cm above the soil surface</tissue>
    </source>
</reference>
<reference evidence="1" key="2">
    <citation type="journal article" date="2015" name="Data Brief">
        <title>Shoot transcriptome of the giant reed, Arundo donax.</title>
        <authorList>
            <person name="Barrero R.A."/>
            <person name="Guerrero F.D."/>
            <person name="Moolhuijzen P."/>
            <person name="Goolsby J.A."/>
            <person name="Tidwell J."/>
            <person name="Bellgard S.E."/>
            <person name="Bellgard M.I."/>
        </authorList>
    </citation>
    <scope>NUCLEOTIDE SEQUENCE</scope>
    <source>
        <tissue evidence="1">Shoot tissue taken approximately 20 cm above the soil surface</tissue>
    </source>
</reference>
<dbReference type="PANTHER" id="PTHR31300">
    <property type="entry name" value="LIPASE"/>
    <property type="match status" value="1"/>
</dbReference>
<dbReference type="EMBL" id="GBRH01250797">
    <property type="protein sequence ID" value="JAD47098.1"/>
    <property type="molecule type" value="Transcribed_RNA"/>
</dbReference>
<protein>
    <submittedName>
        <fullName evidence="1">Uncharacterized protein</fullName>
    </submittedName>
</protein>
<dbReference type="AlphaFoldDB" id="A0A0A9AB25"/>
<proteinExistence type="predicted"/>